<proteinExistence type="predicted"/>
<reference evidence="2" key="1">
    <citation type="journal article" date="2014" name="Int. J. Syst. Evol. Microbiol.">
        <title>Complete genome sequence of Corynebacterium casei LMG S-19264T (=DSM 44701T), isolated from a smear-ripened cheese.</title>
        <authorList>
            <consortium name="US DOE Joint Genome Institute (JGI-PGF)"/>
            <person name="Walter F."/>
            <person name="Albersmeier A."/>
            <person name="Kalinowski J."/>
            <person name="Ruckert C."/>
        </authorList>
    </citation>
    <scope>NUCLEOTIDE SEQUENCE</scope>
    <source>
        <strain evidence="2">JCM 4391</strain>
    </source>
</reference>
<dbReference type="Proteomes" id="UP000636661">
    <property type="component" value="Unassembled WGS sequence"/>
</dbReference>
<accession>A0A918I3H0</accession>
<keyword evidence="3" id="KW-1185">Reference proteome</keyword>
<evidence type="ECO:0000313" key="2">
    <source>
        <dbReference type="EMBL" id="GGU57972.1"/>
    </source>
</evidence>
<name>A0A918I3H0_9ACTN</name>
<sequence length="99" mass="9904">MAVADRPAGMVTVSKTPEEAIAVPEQPGAVSTTLPPGWTAEGLMAKSPGANLPEATAGAGAVRARAAAPRRAAEAAPIARIVNPPGPEGQLRKGYPQSV</sequence>
<protein>
    <submittedName>
        <fullName evidence="2">Uncharacterized protein</fullName>
    </submittedName>
</protein>
<evidence type="ECO:0000256" key="1">
    <source>
        <dbReference type="SAM" id="MobiDB-lite"/>
    </source>
</evidence>
<dbReference type="EMBL" id="BMTP01000016">
    <property type="protein sequence ID" value="GGU57972.1"/>
    <property type="molecule type" value="Genomic_DNA"/>
</dbReference>
<evidence type="ECO:0000313" key="3">
    <source>
        <dbReference type="Proteomes" id="UP000636661"/>
    </source>
</evidence>
<gene>
    <name evidence="2" type="ORF">GCM10010274_53590</name>
</gene>
<dbReference type="AlphaFoldDB" id="A0A918I3H0"/>
<reference evidence="2" key="2">
    <citation type="submission" date="2020-09" db="EMBL/GenBank/DDBJ databases">
        <authorList>
            <person name="Sun Q."/>
            <person name="Ohkuma M."/>
        </authorList>
    </citation>
    <scope>NUCLEOTIDE SEQUENCE</scope>
    <source>
        <strain evidence="2">JCM 4391</strain>
    </source>
</reference>
<feature type="compositionally biased region" description="Low complexity" evidence="1">
    <location>
        <begin position="72"/>
        <end position="82"/>
    </location>
</feature>
<comment type="caution">
    <text evidence="2">The sequence shown here is derived from an EMBL/GenBank/DDBJ whole genome shotgun (WGS) entry which is preliminary data.</text>
</comment>
<organism evidence="2 3">
    <name type="scientific">Streptomyces lavendofoliae</name>
    <dbReference type="NCBI Taxonomy" id="67314"/>
    <lineage>
        <taxon>Bacteria</taxon>
        <taxon>Bacillati</taxon>
        <taxon>Actinomycetota</taxon>
        <taxon>Actinomycetes</taxon>
        <taxon>Kitasatosporales</taxon>
        <taxon>Streptomycetaceae</taxon>
        <taxon>Streptomyces</taxon>
    </lineage>
</organism>
<feature type="region of interest" description="Disordered" evidence="1">
    <location>
        <begin position="72"/>
        <end position="99"/>
    </location>
</feature>